<organism evidence="2 3">
    <name type="scientific">Enterococcus mundtii</name>
    <dbReference type="NCBI Taxonomy" id="53346"/>
    <lineage>
        <taxon>Bacteria</taxon>
        <taxon>Bacillati</taxon>
        <taxon>Bacillota</taxon>
        <taxon>Bacilli</taxon>
        <taxon>Lactobacillales</taxon>
        <taxon>Enterococcaceae</taxon>
        <taxon>Enterococcus</taxon>
    </lineage>
</organism>
<comment type="caution">
    <text evidence="2">The sequence shown here is derived from an EMBL/GenBank/DDBJ whole genome shotgun (WGS) entry which is preliminary data.</text>
</comment>
<dbReference type="Proteomes" id="UP000195024">
    <property type="component" value="Unassembled WGS sequence"/>
</dbReference>
<accession>A0A242KLL6</accession>
<reference evidence="2 3" key="1">
    <citation type="submission" date="2017-05" db="EMBL/GenBank/DDBJ databases">
        <title>The Genome Sequence of Enterococcus mundtii 6B1_DIV0119.</title>
        <authorList>
            <consortium name="The Broad Institute Genomics Platform"/>
            <consortium name="The Broad Institute Genomic Center for Infectious Diseases"/>
            <person name="Earl A."/>
            <person name="Manson A."/>
            <person name="Schwartman J."/>
            <person name="Gilmore M."/>
            <person name="Abouelleil A."/>
            <person name="Cao P."/>
            <person name="Chapman S."/>
            <person name="Cusick C."/>
            <person name="Shea T."/>
            <person name="Young S."/>
            <person name="Neafsey D."/>
            <person name="Nusbaum C."/>
            <person name="Birren B."/>
        </authorList>
    </citation>
    <scope>NUCLEOTIDE SEQUENCE [LARGE SCALE GENOMIC DNA]</scope>
    <source>
        <strain evidence="2 3">6B1_DIV0119</strain>
    </source>
</reference>
<dbReference type="EMBL" id="NGMS01000007">
    <property type="protein sequence ID" value="OTP19993.1"/>
    <property type="molecule type" value="Genomic_DNA"/>
</dbReference>
<name>A0A242KLL6_ENTMU</name>
<gene>
    <name evidence="2" type="ORF">A5802_003132</name>
    <name evidence="1" type="ORF">A5802_003221</name>
</gene>
<evidence type="ECO:0000313" key="1">
    <source>
        <dbReference type="EMBL" id="OTP19993.1"/>
    </source>
</evidence>
<dbReference type="AlphaFoldDB" id="A0A242KLL6"/>
<sequence>MLKVGDLVLWGINVNPTWHVVVERTQFKCATQYSFVTLTTGTITAEWVDTLEGLYDTYNA</sequence>
<protein>
    <submittedName>
        <fullName evidence="2">Uncharacterized protein</fullName>
    </submittedName>
</protein>
<proteinExistence type="predicted"/>
<evidence type="ECO:0000313" key="3">
    <source>
        <dbReference type="Proteomes" id="UP000195024"/>
    </source>
</evidence>
<dbReference type="EMBL" id="NGMS01000006">
    <property type="protein sequence ID" value="OTP22127.1"/>
    <property type="molecule type" value="Genomic_DNA"/>
</dbReference>
<evidence type="ECO:0000313" key="2">
    <source>
        <dbReference type="EMBL" id="OTP22127.1"/>
    </source>
</evidence>